<evidence type="ECO:0000256" key="2">
    <source>
        <dbReference type="ARBA" id="ARBA00022448"/>
    </source>
</evidence>
<dbReference type="PANTHER" id="PTHR32502:SF8">
    <property type="entry name" value="N-ACETYLGALACTOSAMINE PERMEASE IIC COMPONENT 1"/>
    <property type="match status" value="1"/>
</dbReference>
<evidence type="ECO:0000256" key="5">
    <source>
        <dbReference type="ARBA" id="ARBA00022683"/>
    </source>
</evidence>
<keyword evidence="6 9" id="KW-0812">Transmembrane</keyword>
<evidence type="ECO:0000256" key="4">
    <source>
        <dbReference type="ARBA" id="ARBA00022597"/>
    </source>
</evidence>
<keyword evidence="4" id="KW-0762">Sugar transport</keyword>
<feature type="transmembrane region" description="Helical" evidence="9">
    <location>
        <begin position="99"/>
        <end position="120"/>
    </location>
</feature>
<keyword evidence="3" id="KW-1003">Cell membrane</keyword>
<accession>A0ABT7HHU5</accession>
<dbReference type="InterPro" id="IPR050303">
    <property type="entry name" value="GatZ_KbaZ_carbometab"/>
</dbReference>
<protein>
    <submittedName>
        <fullName evidence="10">PTS N-acetylgalactosamine transporter subunit IIC</fullName>
    </submittedName>
</protein>
<comment type="subcellular location">
    <subcellularLocation>
        <location evidence="1">Cell membrane</location>
        <topology evidence="1">Multi-pass membrane protein</topology>
    </subcellularLocation>
</comment>
<dbReference type="PANTHER" id="PTHR32502">
    <property type="entry name" value="N-ACETYLGALACTOSAMINE PERMEASE II COMPONENT-RELATED"/>
    <property type="match status" value="1"/>
</dbReference>
<comment type="caution">
    <text evidence="10">The sequence shown here is derived from an EMBL/GenBank/DDBJ whole genome shotgun (WGS) entry which is preliminary data.</text>
</comment>
<evidence type="ECO:0000313" key="10">
    <source>
        <dbReference type="EMBL" id="MDK9580085.1"/>
    </source>
</evidence>
<evidence type="ECO:0000256" key="6">
    <source>
        <dbReference type="ARBA" id="ARBA00022692"/>
    </source>
</evidence>
<feature type="transmembrane region" description="Helical" evidence="9">
    <location>
        <begin position="32"/>
        <end position="57"/>
    </location>
</feature>
<organism evidence="10 11">
    <name type="scientific">Sneathia sanguinegens</name>
    <dbReference type="NCBI Taxonomy" id="40543"/>
    <lineage>
        <taxon>Bacteria</taxon>
        <taxon>Fusobacteriati</taxon>
        <taxon>Fusobacteriota</taxon>
        <taxon>Fusobacteriia</taxon>
        <taxon>Fusobacteriales</taxon>
        <taxon>Leptotrichiaceae</taxon>
        <taxon>Sneathia</taxon>
    </lineage>
</organism>
<keyword evidence="8 9" id="KW-0472">Membrane</keyword>
<evidence type="ECO:0000256" key="7">
    <source>
        <dbReference type="ARBA" id="ARBA00022989"/>
    </source>
</evidence>
<dbReference type="InterPro" id="IPR004700">
    <property type="entry name" value="PTS_IIC_man"/>
</dbReference>
<dbReference type="Pfam" id="PF03609">
    <property type="entry name" value="EII-Sor"/>
    <property type="match status" value="1"/>
</dbReference>
<feature type="transmembrane region" description="Helical" evidence="9">
    <location>
        <begin position="205"/>
        <end position="233"/>
    </location>
</feature>
<dbReference type="EMBL" id="JASSPP010000001">
    <property type="protein sequence ID" value="MDK9580085.1"/>
    <property type="molecule type" value="Genomic_DNA"/>
</dbReference>
<evidence type="ECO:0000256" key="1">
    <source>
        <dbReference type="ARBA" id="ARBA00004651"/>
    </source>
</evidence>
<gene>
    <name evidence="10" type="primary">agaW</name>
    <name evidence="10" type="ORF">QQA45_00875</name>
</gene>
<dbReference type="Proteomes" id="UP001225134">
    <property type="component" value="Unassembled WGS sequence"/>
</dbReference>
<feature type="transmembrane region" description="Helical" evidence="9">
    <location>
        <begin position="180"/>
        <end position="198"/>
    </location>
</feature>
<sequence length="253" mass="27105">MLLQAILIAIWAGICGIDQFDGLESIHRPIVSGLVIGLILGDVKTGLIVGGTLELVWMGLVPLAGAQPPNIVVGGIIGVSLAILSGLNPTAAVGLSFPFAVIAQMLVTLMFTIFTPLMHTADKYAEEANTRGIELINYSQLVIRFIFWGLIAFVVIFFGAEKTGYLVTLMPEKLIQGFSIAGGMMPAVGFALLLNIMLKKQYVPFLIIGFVLAAYLKLDILAISGLGVAIALLEYYRESGKASVKEEEYEDGI</sequence>
<evidence type="ECO:0000256" key="3">
    <source>
        <dbReference type="ARBA" id="ARBA00022475"/>
    </source>
</evidence>
<evidence type="ECO:0000313" key="11">
    <source>
        <dbReference type="Proteomes" id="UP001225134"/>
    </source>
</evidence>
<keyword evidence="5" id="KW-0598">Phosphotransferase system</keyword>
<evidence type="ECO:0000256" key="8">
    <source>
        <dbReference type="ARBA" id="ARBA00023136"/>
    </source>
</evidence>
<name>A0ABT7HHU5_9FUSO</name>
<reference evidence="10 11" key="1">
    <citation type="submission" date="2023-06" db="EMBL/GenBank/DDBJ databases">
        <title>Antibody response to the Sneathia vaginalis cytopathogenic toxin A during pregnancy.</title>
        <authorList>
            <person name="Mccoy Z.T."/>
            <person name="Serrano M.G."/>
            <person name="Spaine K."/>
            <person name="Edwards D.J."/>
            <person name="Buck G.A."/>
            <person name="Jefferson K."/>
        </authorList>
    </citation>
    <scope>NUCLEOTIDE SEQUENCE [LARGE SCALE GENOMIC DNA]</scope>
    <source>
        <strain evidence="10 11">CCUG 42621</strain>
    </source>
</reference>
<dbReference type="RefSeq" id="WP_066729257.1">
    <property type="nucleotide sequence ID" value="NZ_CAMPUK010000001.1"/>
</dbReference>
<dbReference type="InterPro" id="IPR047835">
    <property type="entry name" value="PTS_IIC_GalNAc_AgaW-like"/>
</dbReference>
<feature type="transmembrane region" description="Helical" evidence="9">
    <location>
        <begin position="69"/>
        <end position="87"/>
    </location>
</feature>
<proteinExistence type="predicted"/>
<keyword evidence="7 9" id="KW-1133">Transmembrane helix</keyword>
<dbReference type="PROSITE" id="PS51106">
    <property type="entry name" value="PTS_EIIC_TYPE_4"/>
    <property type="match status" value="1"/>
</dbReference>
<keyword evidence="2" id="KW-0813">Transport</keyword>
<keyword evidence="11" id="KW-1185">Reference proteome</keyword>
<feature type="transmembrane region" description="Helical" evidence="9">
    <location>
        <begin position="141"/>
        <end position="160"/>
    </location>
</feature>
<evidence type="ECO:0000256" key="9">
    <source>
        <dbReference type="SAM" id="Phobius"/>
    </source>
</evidence>
<dbReference type="NCBIfam" id="NF040757">
    <property type="entry name" value="AgaW"/>
    <property type="match status" value="1"/>
</dbReference>